<dbReference type="EMBL" id="SPNV01000244">
    <property type="protein sequence ID" value="KAF5857659.1"/>
    <property type="molecule type" value="Genomic_DNA"/>
</dbReference>
<dbReference type="PROSITE" id="PS51192">
    <property type="entry name" value="HELICASE_ATP_BIND_1"/>
    <property type="match status" value="1"/>
</dbReference>
<organism evidence="12 13">
    <name type="scientific">Petromyces alliaceus</name>
    <name type="common">Aspergillus alliaceus</name>
    <dbReference type="NCBI Taxonomy" id="209559"/>
    <lineage>
        <taxon>Eukaryota</taxon>
        <taxon>Fungi</taxon>
        <taxon>Dikarya</taxon>
        <taxon>Ascomycota</taxon>
        <taxon>Pezizomycotina</taxon>
        <taxon>Eurotiomycetes</taxon>
        <taxon>Eurotiomycetidae</taxon>
        <taxon>Eurotiales</taxon>
        <taxon>Aspergillaceae</taxon>
        <taxon>Aspergillus</taxon>
        <taxon>Aspergillus subgen. Circumdati</taxon>
    </lineage>
</organism>
<feature type="transmembrane region" description="Helical" evidence="9">
    <location>
        <begin position="414"/>
        <end position="433"/>
    </location>
</feature>
<dbReference type="Pfam" id="PF00271">
    <property type="entry name" value="Helicase_C"/>
    <property type="match status" value="1"/>
</dbReference>
<evidence type="ECO:0000256" key="6">
    <source>
        <dbReference type="ARBA" id="ARBA00022989"/>
    </source>
</evidence>
<evidence type="ECO:0000256" key="4">
    <source>
        <dbReference type="ARBA" id="ARBA00022801"/>
    </source>
</evidence>
<feature type="region of interest" description="Disordered" evidence="8">
    <location>
        <begin position="1292"/>
        <end position="1380"/>
    </location>
</feature>
<dbReference type="GO" id="GO:0016787">
    <property type="term" value="F:hydrolase activity"/>
    <property type="evidence" value="ECO:0007669"/>
    <property type="project" value="UniProtKB-KW"/>
</dbReference>
<dbReference type="InterPro" id="IPR002293">
    <property type="entry name" value="AA/rel_permease1"/>
</dbReference>
<keyword evidence="3" id="KW-0547">Nucleotide-binding</keyword>
<evidence type="ECO:0000259" key="11">
    <source>
        <dbReference type="PROSITE" id="PS51194"/>
    </source>
</evidence>
<feature type="transmembrane region" description="Helical" evidence="9">
    <location>
        <begin position="388"/>
        <end position="408"/>
    </location>
</feature>
<dbReference type="InterPro" id="IPR049730">
    <property type="entry name" value="SNF2/RAD54-like_C"/>
</dbReference>
<dbReference type="FunFam" id="3.40.50.10810:FF:000035">
    <property type="entry name" value="DsDNA-dependent ATPase (Rad54b)"/>
    <property type="match status" value="1"/>
</dbReference>
<feature type="domain" description="Helicase C-terminal" evidence="11">
    <location>
        <begin position="1108"/>
        <end position="1273"/>
    </location>
</feature>
<dbReference type="InterPro" id="IPR014001">
    <property type="entry name" value="Helicase_ATP-bd"/>
</dbReference>
<dbReference type="InterPro" id="IPR001650">
    <property type="entry name" value="Helicase_C-like"/>
</dbReference>
<feature type="transmembrane region" description="Helical" evidence="9">
    <location>
        <begin position="202"/>
        <end position="222"/>
    </location>
</feature>
<dbReference type="PROSITE" id="PS51194">
    <property type="entry name" value="HELICASE_CTER"/>
    <property type="match status" value="1"/>
</dbReference>
<evidence type="ECO:0000256" key="2">
    <source>
        <dbReference type="ARBA" id="ARBA00022692"/>
    </source>
</evidence>
<dbReference type="InterPro" id="IPR050496">
    <property type="entry name" value="SNF2_RAD54_helicase_repair"/>
</dbReference>
<dbReference type="Pfam" id="PF00176">
    <property type="entry name" value="SNF2-rel_dom"/>
    <property type="match status" value="1"/>
</dbReference>
<keyword evidence="2 9" id="KW-0812">Transmembrane</keyword>
<name>A0A8H6A079_PETAA</name>
<feature type="region of interest" description="Disordered" evidence="8">
    <location>
        <begin position="658"/>
        <end position="740"/>
    </location>
</feature>
<feature type="region of interest" description="Disordered" evidence="8">
    <location>
        <begin position="1"/>
        <end position="26"/>
    </location>
</feature>
<evidence type="ECO:0000256" key="7">
    <source>
        <dbReference type="ARBA" id="ARBA00023136"/>
    </source>
</evidence>
<dbReference type="GO" id="GO:0004386">
    <property type="term" value="F:helicase activity"/>
    <property type="evidence" value="ECO:0007669"/>
    <property type="project" value="UniProtKB-KW"/>
</dbReference>
<dbReference type="Gene3D" id="1.20.120.850">
    <property type="entry name" value="SWI2/SNF2 ATPases, N-terminal domain"/>
    <property type="match status" value="1"/>
</dbReference>
<keyword evidence="6 9" id="KW-1133">Transmembrane helix</keyword>
<dbReference type="InterPro" id="IPR027417">
    <property type="entry name" value="P-loop_NTPase"/>
</dbReference>
<dbReference type="Pfam" id="PF13520">
    <property type="entry name" value="AA_permease_2"/>
    <property type="match status" value="1"/>
</dbReference>
<proteinExistence type="predicted"/>
<dbReference type="SMART" id="SM00490">
    <property type="entry name" value="HELICc"/>
    <property type="match status" value="1"/>
</dbReference>
<keyword evidence="4" id="KW-0378">Hydrolase</keyword>
<evidence type="ECO:0000256" key="3">
    <source>
        <dbReference type="ARBA" id="ARBA00022741"/>
    </source>
</evidence>
<evidence type="ECO:0000256" key="5">
    <source>
        <dbReference type="ARBA" id="ARBA00022840"/>
    </source>
</evidence>
<dbReference type="PANTHER" id="PTHR45629">
    <property type="entry name" value="SNF2/RAD54 FAMILY MEMBER"/>
    <property type="match status" value="1"/>
</dbReference>
<dbReference type="CDD" id="cd18004">
    <property type="entry name" value="DEXHc_RAD54"/>
    <property type="match status" value="1"/>
</dbReference>
<keyword evidence="12" id="KW-0347">Helicase</keyword>
<reference evidence="12 13" key="1">
    <citation type="submission" date="2019-04" db="EMBL/GenBank/DDBJ databases">
        <title>Aspergillus burnettii sp. nov., novel species from soil in southeast Queensland.</title>
        <authorList>
            <person name="Gilchrist C.L.M."/>
            <person name="Pitt J.I."/>
            <person name="Lange L."/>
            <person name="Lacey H.J."/>
            <person name="Vuong D."/>
            <person name="Midgley D.J."/>
            <person name="Greenfield P."/>
            <person name="Bradbury M."/>
            <person name="Lacey E."/>
            <person name="Busk P.K."/>
            <person name="Pilgaard B."/>
            <person name="Chooi Y.H."/>
            <person name="Piggott A.M."/>
        </authorList>
    </citation>
    <scope>NUCLEOTIDE SEQUENCE [LARGE SCALE GENOMIC DNA]</scope>
    <source>
        <strain evidence="12 13">FRR 5400</strain>
    </source>
</reference>
<feature type="transmembrane region" description="Helical" evidence="9">
    <location>
        <begin position="46"/>
        <end position="65"/>
    </location>
</feature>
<dbReference type="Gene3D" id="1.20.1740.10">
    <property type="entry name" value="Amino acid/polyamine transporter I"/>
    <property type="match status" value="1"/>
</dbReference>
<keyword evidence="13" id="KW-1185">Reference proteome</keyword>
<feature type="transmembrane region" description="Helical" evidence="9">
    <location>
        <begin position="284"/>
        <end position="307"/>
    </location>
</feature>
<feature type="transmembrane region" description="Helical" evidence="9">
    <location>
        <begin position="336"/>
        <end position="358"/>
    </location>
</feature>
<dbReference type="GO" id="GO:0000724">
    <property type="term" value="P:double-strand break repair via homologous recombination"/>
    <property type="evidence" value="ECO:0007669"/>
    <property type="project" value="TreeGrafter"/>
</dbReference>
<feature type="transmembrane region" description="Helical" evidence="9">
    <location>
        <begin position="454"/>
        <end position="477"/>
    </location>
</feature>
<evidence type="ECO:0000313" key="13">
    <source>
        <dbReference type="Proteomes" id="UP000541154"/>
    </source>
</evidence>
<dbReference type="SUPFAM" id="SSF52540">
    <property type="entry name" value="P-loop containing nucleoside triphosphate hydrolases"/>
    <property type="match status" value="2"/>
</dbReference>
<feature type="transmembrane region" description="Helical" evidence="9">
    <location>
        <begin position="127"/>
        <end position="150"/>
    </location>
</feature>
<dbReference type="InterPro" id="IPR000330">
    <property type="entry name" value="SNF2_N"/>
</dbReference>
<comment type="caution">
    <text evidence="12">The sequence shown here is derived from an EMBL/GenBank/DDBJ whole genome shotgun (WGS) entry which is preliminary data.</text>
</comment>
<accession>A0A8H6A079</accession>
<keyword evidence="7 9" id="KW-0472">Membrane</keyword>
<dbReference type="GO" id="GO:0015616">
    <property type="term" value="F:DNA translocase activity"/>
    <property type="evidence" value="ECO:0007669"/>
    <property type="project" value="TreeGrafter"/>
</dbReference>
<feature type="region of interest" description="Disordered" evidence="8">
    <location>
        <begin position="517"/>
        <end position="566"/>
    </location>
</feature>
<dbReference type="GO" id="GO:0005634">
    <property type="term" value="C:nucleus"/>
    <property type="evidence" value="ECO:0007669"/>
    <property type="project" value="TreeGrafter"/>
</dbReference>
<dbReference type="GO" id="GO:0016020">
    <property type="term" value="C:membrane"/>
    <property type="evidence" value="ECO:0007669"/>
    <property type="project" value="UniProtKB-SubCell"/>
</dbReference>
<protein>
    <submittedName>
        <fullName evidence="12">Helicase</fullName>
    </submittedName>
</protein>
<dbReference type="GO" id="GO:0022857">
    <property type="term" value="F:transmembrane transporter activity"/>
    <property type="evidence" value="ECO:0007669"/>
    <property type="project" value="InterPro"/>
</dbReference>
<dbReference type="CDD" id="cd18793">
    <property type="entry name" value="SF2_C_SNF"/>
    <property type="match status" value="1"/>
</dbReference>
<feature type="transmembrane region" description="Helical" evidence="9">
    <location>
        <begin position="85"/>
        <end position="106"/>
    </location>
</feature>
<evidence type="ECO:0000256" key="8">
    <source>
        <dbReference type="SAM" id="MobiDB-lite"/>
    </source>
</evidence>
<evidence type="ECO:0000313" key="12">
    <source>
        <dbReference type="EMBL" id="KAF5857659.1"/>
    </source>
</evidence>
<dbReference type="SMART" id="SM00487">
    <property type="entry name" value="DEXDc"/>
    <property type="match status" value="1"/>
</dbReference>
<feature type="domain" description="Helicase ATP-binding" evidence="10">
    <location>
        <begin position="785"/>
        <end position="955"/>
    </location>
</feature>
<dbReference type="InterPro" id="IPR038718">
    <property type="entry name" value="SNF2-like_sf"/>
</dbReference>
<feature type="compositionally biased region" description="Polar residues" evidence="8">
    <location>
        <begin position="693"/>
        <end position="708"/>
    </location>
</feature>
<feature type="transmembrane region" description="Helical" evidence="9">
    <location>
        <begin position="170"/>
        <end position="190"/>
    </location>
</feature>
<dbReference type="Gene3D" id="3.40.50.10810">
    <property type="entry name" value="Tandem AAA-ATPase domain"/>
    <property type="match status" value="1"/>
</dbReference>
<dbReference type="Gene3D" id="3.40.50.300">
    <property type="entry name" value="P-loop containing nucleotide triphosphate hydrolases"/>
    <property type="match status" value="1"/>
</dbReference>
<keyword evidence="5" id="KW-0067">ATP-binding</keyword>
<sequence>MASAEGVGSLGSPTKKQGAIESSAEDQAPGELINASGHRQELDRNFSLLSICAVAVTTGNTWIAQGGSLVTALSNGGLSGVIYEFIAVSVCYWLVAASIAELASGMPSASGVYHWASVTAGKYGRVCGFYAGLWNCLAWVLGAASMSAILGQQTVSMYALMHPGFEPKPWHVFVSFIICTWLCCCIVLFMNRFLPHIGNLGMFFILAGVFITILVCAVMPHVNGTGYASNVDVWRTWQNSTGYSSEGFVFVAGMLNGAYSVGTPDCSTHLAEEIPRPSRNIPKAVLAQMSVGFVTGVLYMIAVFYSINDLDAVISSVYGFPLAEIYRQATGSRGGALGLLIVAFLPTVITCAGCYITAGRTLWTISRDKATPFSSWLAHINTRMHNPFNATLVCGVIVTILACIYVGSTTAFSAFVGCFVQLSSLSYCAAILPHLLTRRSTFTPGHFWMGRIGYVINALSCIYILAFVVIFCFPYALPTDAASMNYASLMTGGLTIFVTIWWFIRNGSYEGPKFVPLTDKDSHGPPAKKPRLHQDRTVDSTDLSTTSDRKPLAQVSNLGESAGGKVKDDVSTGERYFNALWRKPTTKKNKTWDGDGILSVRNGFAYLRDISGKDMGRTMYTSHPEPGTMLSIGGKEVEIDSEIPRKEYLSGKQFLEMKPSPASPVAPPKKRSVPVLGNKSSTSIESQSEKGRTQTIPNPASRKSSSISGAYKSPLLESTVTPQASAEEPIPRHDPKQPGALVMKRPVSAPTGKRIVDVVVDPILAKHLRPHQREGVKFLYECVMGMRSFNGQGAILADDMGLGKTLQTITLLWTLLKQNPIYDNPPEVRKALIVCPVTLINNWKKEFRKWLGNERIGVFVFDDKRKRLTDFTKGRAYNIMIVGYEKLRTVQEGLARGAGVDIIIADEGHRLKTLQNKSGQAIQSLNASKRVILSGTPIQNDLKEFFAAVDLVNPGVLGTFKAFVREFEGPIVRSRQPEATKREIEKGEARNEELRELTSQFMLRRTADILANYLPPKSEYVLFCDPTPTQANIYQNVLASPVFQCAVGNTENALQLITILKKLCNSPSLLSPRNADEKPGETIAALLSSLPPNLQRHFSPSSSAKIRVLDQLLHTLHTSTSEKVVLVSNYTSTLNLLATLLTSLSLPFLRLDGSTPAQKRQSLVEDFNRFPADRCFAFLLSAKAGGTGLNLIGASRLILFDVDWNPATDVQAMARIHRDGQKRHCRIYRILLKGSLEEKIWQRQVTKIGLADSVMENKNNASQFSRDELKDLFRLDQKSKCQTHELLGCDCGGRGQNVSTPGSPKNGDGEEDVSDSNHSEAEEEDFPDLPTLIKASQLDMEKQERLIRTKRAARTGRRSSESSGGTKPAKQKNKMQQSLSQYSHIDPSHLLTAGDETEDIQQAIDDGVLLSLLKDDDNRIGFIFKKSSAAEAKDTKSSVPVVLSD</sequence>
<comment type="subcellular location">
    <subcellularLocation>
        <location evidence="1">Membrane</location>
        <topology evidence="1">Multi-pass membrane protein</topology>
    </subcellularLocation>
</comment>
<feature type="transmembrane region" description="Helical" evidence="9">
    <location>
        <begin position="483"/>
        <end position="504"/>
    </location>
</feature>
<evidence type="ECO:0000256" key="9">
    <source>
        <dbReference type="SAM" id="Phobius"/>
    </source>
</evidence>
<dbReference type="GO" id="GO:0005524">
    <property type="term" value="F:ATP binding"/>
    <property type="evidence" value="ECO:0007669"/>
    <property type="project" value="InterPro"/>
</dbReference>
<dbReference type="PANTHER" id="PTHR45629:SF7">
    <property type="entry name" value="DNA EXCISION REPAIR PROTEIN ERCC-6-RELATED"/>
    <property type="match status" value="1"/>
</dbReference>
<feature type="compositionally biased region" description="Basic residues" evidence="8">
    <location>
        <begin position="1348"/>
        <end position="1357"/>
    </location>
</feature>
<dbReference type="Proteomes" id="UP000541154">
    <property type="component" value="Unassembled WGS sequence"/>
</dbReference>
<evidence type="ECO:0000256" key="1">
    <source>
        <dbReference type="ARBA" id="ARBA00004141"/>
    </source>
</evidence>
<evidence type="ECO:0000259" key="10">
    <source>
        <dbReference type="PROSITE" id="PS51192"/>
    </source>
</evidence>
<gene>
    <name evidence="12" type="primary">RDH54</name>
    <name evidence="12" type="ORF">ETB97_005451</name>
</gene>
<dbReference type="GO" id="GO:0007131">
    <property type="term" value="P:reciprocal meiotic recombination"/>
    <property type="evidence" value="ECO:0007669"/>
    <property type="project" value="TreeGrafter"/>
</dbReference>